<organism evidence="1 2">
    <name type="scientific">Streptomyces nojiriensis</name>
    <dbReference type="NCBI Taxonomy" id="66374"/>
    <lineage>
        <taxon>Bacteria</taxon>
        <taxon>Bacillati</taxon>
        <taxon>Actinomycetota</taxon>
        <taxon>Actinomycetes</taxon>
        <taxon>Kitasatosporales</taxon>
        <taxon>Streptomycetaceae</taxon>
        <taxon>Streptomyces</taxon>
    </lineage>
</organism>
<dbReference type="Proteomes" id="UP000613974">
    <property type="component" value="Unassembled WGS sequence"/>
</dbReference>
<proteinExistence type="predicted"/>
<reference evidence="2" key="1">
    <citation type="submission" date="2023-07" db="EMBL/GenBank/DDBJ databases">
        <title>Whole genome shotgun sequence of Streptomyces nojiriensis NBRC 13794.</title>
        <authorList>
            <person name="Komaki H."/>
            <person name="Tamura T."/>
        </authorList>
    </citation>
    <scope>NUCLEOTIDE SEQUENCE [LARGE SCALE GENOMIC DNA]</scope>
    <source>
        <strain evidence="2">NBRC 13794</strain>
    </source>
</reference>
<accession>A0ABQ3SLD2</accession>
<evidence type="ECO:0000313" key="1">
    <source>
        <dbReference type="EMBL" id="GHI68952.1"/>
    </source>
</evidence>
<sequence length="82" mass="8769">MAGAEPHPQFDRRAWLLTHDKTGIPTALPAVTPPVAGPRGRTRTVRLDDPVLVLADDVEREDRLSGCSTVEDAEALVELAAG</sequence>
<name>A0ABQ3SLD2_9ACTN</name>
<evidence type="ECO:0000313" key="2">
    <source>
        <dbReference type="Proteomes" id="UP000613974"/>
    </source>
</evidence>
<dbReference type="EMBL" id="BNEC01000005">
    <property type="protein sequence ID" value="GHI68952.1"/>
    <property type="molecule type" value="Genomic_DNA"/>
</dbReference>
<gene>
    <name evidence="1" type="ORF">Snoj_28700</name>
</gene>
<protein>
    <submittedName>
        <fullName evidence="1">Uncharacterized protein</fullName>
    </submittedName>
</protein>
<keyword evidence="2" id="KW-1185">Reference proteome</keyword>
<comment type="caution">
    <text evidence="1">The sequence shown here is derived from an EMBL/GenBank/DDBJ whole genome shotgun (WGS) entry which is preliminary data.</text>
</comment>
<dbReference type="RefSeq" id="WP_202186010.1">
    <property type="nucleotide sequence ID" value="NZ_BNEC01000005.1"/>
</dbReference>